<dbReference type="GO" id="GO:0005737">
    <property type="term" value="C:cytoplasm"/>
    <property type="evidence" value="ECO:0007669"/>
    <property type="project" value="UniProtKB-SubCell"/>
</dbReference>
<dbReference type="GO" id="GO:0048306">
    <property type="term" value="F:calcium-dependent protein binding"/>
    <property type="evidence" value="ECO:0007669"/>
    <property type="project" value="UniProtKB-ARBA"/>
</dbReference>
<dbReference type="SMART" id="SM00054">
    <property type="entry name" value="EFh"/>
    <property type="match status" value="2"/>
</dbReference>
<dbReference type="InterPro" id="IPR051426">
    <property type="entry name" value="Peflin/Sorcin_CaBP"/>
</dbReference>
<dbReference type="PROSITE" id="PS00018">
    <property type="entry name" value="EF_HAND_1"/>
    <property type="match status" value="1"/>
</dbReference>
<dbReference type="RefSeq" id="XP_029633938.1">
    <property type="nucleotide sequence ID" value="XM_029778078.2"/>
</dbReference>
<dbReference type="SUPFAM" id="SSF47473">
    <property type="entry name" value="EF-hand"/>
    <property type="match status" value="1"/>
</dbReference>
<sequence length="242" mass="27685">MAHQWSYGQNPPLDLYSNPNMAHQQYIQMPGQVPQMPQYTQFQPMPGQSPYGQPPYGYAVPQGFPPTQPTVPPGIDPEVYNWFISVDADHSGKISAKELQQALIYGNWKHSNDKSAHLMISMFSKDHSDTIDLIQFQHLWKFLQDMQVVFNRFDPTRSGKIGMGELQTAYQQIGFNISPRTIGIIMMKFADRQPALDIASFIHSCLLLHLLTNSFKQRCQSSPETASMHYDDYMLLVATYMF</sequence>
<dbReference type="InterPro" id="IPR011992">
    <property type="entry name" value="EF-hand-dom_pair"/>
</dbReference>
<dbReference type="InterPro" id="IPR018247">
    <property type="entry name" value="EF_Hand_1_Ca_BS"/>
</dbReference>
<gene>
    <name evidence="7" type="primary">LOC115209628</name>
</gene>
<dbReference type="Pfam" id="PF13202">
    <property type="entry name" value="EF-hand_5"/>
    <property type="match status" value="1"/>
</dbReference>
<name>A0A6P7S747_9MOLL</name>
<evidence type="ECO:0000313" key="7">
    <source>
        <dbReference type="RefSeq" id="XP_029633938.1"/>
    </source>
</evidence>
<evidence type="ECO:0000313" key="6">
    <source>
        <dbReference type="Proteomes" id="UP000515154"/>
    </source>
</evidence>
<keyword evidence="4" id="KW-0677">Repeat</keyword>
<dbReference type="KEGG" id="osn:115209628"/>
<protein>
    <submittedName>
        <fullName evidence="7">Peflin</fullName>
    </submittedName>
</protein>
<dbReference type="Gene3D" id="1.10.238.10">
    <property type="entry name" value="EF-hand"/>
    <property type="match status" value="1"/>
</dbReference>
<proteinExistence type="predicted"/>
<comment type="subcellular location">
    <subcellularLocation>
        <location evidence="1">Cytoplasm</location>
    </subcellularLocation>
</comment>
<keyword evidence="5" id="KW-0106">Calcium</keyword>
<keyword evidence="3" id="KW-0479">Metal-binding</keyword>
<dbReference type="GO" id="GO:0005509">
    <property type="term" value="F:calcium ion binding"/>
    <property type="evidence" value="ECO:0007669"/>
    <property type="project" value="InterPro"/>
</dbReference>
<evidence type="ECO:0000256" key="4">
    <source>
        <dbReference type="ARBA" id="ARBA00022737"/>
    </source>
</evidence>
<dbReference type="Proteomes" id="UP000515154">
    <property type="component" value="Linkage group LG3"/>
</dbReference>
<dbReference type="PANTHER" id="PTHR46212:SF3">
    <property type="entry name" value="GH27120P"/>
    <property type="match status" value="1"/>
</dbReference>
<dbReference type="PANTHER" id="PTHR46212">
    <property type="entry name" value="PEFLIN"/>
    <property type="match status" value="1"/>
</dbReference>
<evidence type="ECO:0000256" key="1">
    <source>
        <dbReference type="ARBA" id="ARBA00004496"/>
    </source>
</evidence>
<reference evidence="7" key="1">
    <citation type="submission" date="2025-08" db="UniProtKB">
        <authorList>
            <consortium name="RefSeq"/>
        </authorList>
    </citation>
    <scope>IDENTIFICATION</scope>
</reference>
<dbReference type="AlphaFoldDB" id="A0A6P7S747"/>
<keyword evidence="2" id="KW-0963">Cytoplasm</keyword>
<dbReference type="PROSITE" id="PS50222">
    <property type="entry name" value="EF_HAND_2"/>
    <property type="match status" value="2"/>
</dbReference>
<dbReference type="InterPro" id="IPR002048">
    <property type="entry name" value="EF_hand_dom"/>
</dbReference>
<organism evidence="6 7">
    <name type="scientific">Octopus sinensis</name>
    <name type="common">East Asian common octopus</name>
    <dbReference type="NCBI Taxonomy" id="2607531"/>
    <lineage>
        <taxon>Eukaryota</taxon>
        <taxon>Metazoa</taxon>
        <taxon>Spiralia</taxon>
        <taxon>Lophotrochozoa</taxon>
        <taxon>Mollusca</taxon>
        <taxon>Cephalopoda</taxon>
        <taxon>Coleoidea</taxon>
        <taxon>Octopodiformes</taxon>
        <taxon>Octopoda</taxon>
        <taxon>Incirrata</taxon>
        <taxon>Octopodidae</taxon>
        <taxon>Octopus</taxon>
    </lineage>
</organism>
<evidence type="ECO:0000256" key="3">
    <source>
        <dbReference type="ARBA" id="ARBA00022723"/>
    </source>
</evidence>
<evidence type="ECO:0000256" key="2">
    <source>
        <dbReference type="ARBA" id="ARBA00022490"/>
    </source>
</evidence>
<evidence type="ECO:0000256" key="5">
    <source>
        <dbReference type="ARBA" id="ARBA00022837"/>
    </source>
</evidence>
<accession>A0A6P7S747</accession>
<keyword evidence="6" id="KW-1185">Reference proteome</keyword>